<dbReference type="PANTHER" id="PTHR47271">
    <property type="entry name" value="ARGININE DEIMINASE"/>
    <property type="match status" value="1"/>
</dbReference>
<reference evidence="4 5" key="1">
    <citation type="submission" date="2016-12" db="EMBL/GenBank/DDBJ databases">
        <authorList>
            <person name="Song W.-J."/>
            <person name="Kurnit D.M."/>
        </authorList>
    </citation>
    <scope>NUCLEOTIDE SEQUENCE [LARGE SCALE GENOMIC DNA]</scope>
    <source>
        <strain evidence="4 5">DSM 19599</strain>
    </source>
</reference>
<accession>A0A1M7ZR34</accession>
<proteinExistence type="predicted"/>
<keyword evidence="4" id="KW-0378">Hydrolase</keyword>
<dbReference type="OrthoDB" id="9807502at2"/>
<evidence type="ECO:0000256" key="2">
    <source>
        <dbReference type="ARBA" id="ARBA00012171"/>
    </source>
</evidence>
<dbReference type="STRING" id="1123029.SAMN02745172_04008"/>
<gene>
    <name evidence="4" type="ORF">SAMN02745172_04008</name>
</gene>
<dbReference type="SUPFAM" id="SSF55909">
    <property type="entry name" value="Pentein"/>
    <property type="match status" value="1"/>
</dbReference>
<dbReference type="PANTHER" id="PTHR47271:SF2">
    <property type="entry name" value="ARGININE DEIMINASE"/>
    <property type="match status" value="1"/>
</dbReference>
<name>A0A1M7ZR34_9HYPH</name>
<comment type="pathway">
    <text evidence="1">Amino-acid degradation; L-arginine degradation via ADI pathway; carbamoyl phosphate from L-arginine: step 1/2.</text>
</comment>
<dbReference type="Pfam" id="PF19420">
    <property type="entry name" value="DDAH_eukar"/>
    <property type="match status" value="1"/>
</dbReference>
<evidence type="ECO:0000313" key="5">
    <source>
        <dbReference type="Proteomes" id="UP000186406"/>
    </source>
</evidence>
<evidence type="ECO:0000313" key="4">
    <source>
        <dbReference type="EMBL" id="SHO67331.1"/>
    </source>
</evidence>
<dbReference type="GO" id="GO:0016990">
    <property type="term" value="F:arginine deiminase activity"/>
    <property type="evidence" value="ECO:0007669"/>
    <property type="project" value="UniProtKB-EC"/>
</dbReference>
<comment type="catalytic activity">
    <reaction evidence="3">
        <text>L-arginine + H2O = L-citrulline + NH4(+)</text>
        <dbReference type="Rhea" id="RHEA:19597"/>
        <dbReference type="ChEBI" id="CHEBI:15377"/>
        <dbReference type="ChEBI" id="CHEBI:28938"/>
        <dbReference type="ChEBI" id="CHEBI:32682"/>
        <dbReference type="ChEBI" id="CHEBI:57743"/>
        <dbReference type="EC" id="3.5.3.6"/>
    </reaction>
</comment>
<dbReference type="Gene3D" id="3.75.10.10">
    <property type="entry name" value="L-arginine/glycine Amidinotransferase, Chain A"/>
    <property type="match status" value="1"/>
</dbReference>
<sequence length="283" mass="31105">MQWSVGSETGVLRDVLLCAPEHYRWIPTNSIARETLAGERRIDLARLGAQYRELESALDSAGVTRHYVELEGHLPYQVYTRDSSQTTPWGPVLTTLAMPQRRGEYAAILKFHGATGFWNVGSIGTVEGGDIHIIRDGLLLVGHSGGRTDRTGAAQFAGWFADKGWETRLEAFPDHFLHLDVLFCMAADGLAVACIEVLGDDFESWLKDHGIRIVEATYREVMAMSCNLLALGGDRVISPRHSARINAALRAEGITVFDPELDLFAAGGGSVHCMTMPLRRDAI</sequence>
<evidence type="ECO:0000256" key="1">
    <source>
        <dbReference type="ARBA" id="ARBA00005213"/>
    </source>
</evidence>
<dbReference type="AlphaFoldDB" id="A0A1M7ZR34"/>
<dbReference type="RefSeq" id="WP_073632049.1">
    <property type="nucleotide sequence ID" value="NZ_FRXO01000013.1"/>
</dbReference>
<evidence type="ECO:0000256" key="3">
    <source>
        <dbReference type="ARBA" id="ARBA00049429"/>
    </source>
</evidence>
<protein>
    <recommendedName>
        <fullName evidence="2">arginine deiminase</fullName>
        <ecNumber evidence="2">3.5.3.6</ecNumber>
    </recommendedName>
</protein>
<dbReference type="Proteomes" id="UP000186406">
    <property type="component" value="Unassembled WGS sequence"/>
</dbReference>
<dbReference type="EMBL" id="FRXO01000013">
    <property type="protein sequence ID" value="SHO67331.1"/>
    <property type="molecule type" value="Genomic_DNA"/>
</dbReference>
<keyword evidence="5" id="KW-1185">Reference proteome</keyword>
<organism evidence="4 5">
    <name type="scientific">Pseudoxanthobacter soli DSM 19599</name>
    <dbReference type="NCBI Taxonomy" id="1123029"/>
    <lineage>
        <taxon>Bacteria</taxon>
        <taxon>Pseudomonadati</taxon>
        <taxon>Pseudomonadota</taxon>
        <taxon>Alphaproteobacteria</taxon>
        <taxon>Hyphomicrobiales</taxon>
        <taxon>Segnochrobactraceae</taxon>
        <taxon>Pseudoxanthobacter</taxon>
    </lineage>
</organism>
<dbReference type="EC" id="3.5.3.6" evidence="2"/>
<dbReference type="GO" id="GO:0019546">
    <property type="term" value="P:L-arginine deiminase pathway"/>
    <property type="evidence" value="ECO:0007669"/>
    <property type="project" value="TreeGrafter"/>
</dbReference>